<evidence type="ECO:0000256" key="1">
    <source>
        <dbReference type="SAM" id="MobiDB-lite"/>
    </source>
</evidence>
<reference evidence="3 4" key="1">
    <citation type="submission" date="2021-09" db="EMBL/GenBank/DDBJ databases">
        <title>Genomic insights and catalytic innovation underlie evolution of tropane alkaloids biosynthesis.</title>
        <authorList>
            <person name="Wang Y.-J."/>
            <person name="Tian T."/>
            <person name="Huang J.-P."/>
            <person name="Huang S.-X."/>
        </authorList>
    </citation>
    <scope>NUCLEOTIDE SEQUENCE [LARGE SCALE GENOMIC DNA]</scope>
    <source>
        <strain evidence="3">KIB-2018</strain>
        <tissue evidence="3">Leaf</tissue>
    </source>
</reference>
<feature type="signal peptide" evidence="2">
    <location>
        <begin position="1"/>
        <end position="26"/>
    </location>
</feature>
<organism evidence="3 4">
    <name type="scientific">Erythroxylum novogranatense</name>
    <dbReference type="NCBI Taxonomy" id="1862640"/>
    <lineage>
        <taxon>Eukaryota</taxon>
        <taxon>Viridiplantae</taxon>
        <taxon>Streptophyta</taxon>
        <taxon>Embryophyta</taxon>
        <taxon>Tracheophyta</taxon>
        <taxon>Spermatophyta</taxon>
        <taxon>Magnoliopsida</taxon>
        <taxon>eudicotyledons</taxon>
        <taxon>Gunneridae</taxon>
        <taxon>Pentapetalae</taxon>
        <taxon>rosids</taxon>
        <taxon>fabids</taxon>
        <taxon>Malpighiales</taxon>
        <taxon>Erythroxylaceae</taxon>
        <taxon>Erythroxylum</taxon>
    </lineage>
</organism>
<dbReference type="AlphaFoldDB" id="A0AAV8U599"/>
<dbReference type="EMBL" id="JAIWQS010000001">
    <property type="protein sequence ID" value="KAJ8774502.1"/>
    <property type="molecule type" value="Genomic_DNA"/>
</dbReference>
<name>A0AAV8U599_9ROSI</name>
<dbReference type="Proteomes" id="UP001159364">
    <property type="component" value="Linkage Group LG01"/>
</dbReference>
<feature type="chain" id="PRO_5043687088" description="Root meristem growth factor 8" evidence="2">
    <location>
        <begin position="27"/>
        <end position="138"/>
    </location>
</feature>
<feature type="region of interest" description="Disordered" evidence="1">
    <location>
        <begin position="65"/>
        <end position="102"/>
    </location>
</feature>
<keyword evidence="4" id="KW-1185">Reference proteome</keyword>
<comment type="caution">
    <text evidence="3">The sequence shown here is derived from an EMBL/GenBank/DDBJ whole genome shotgun (WGS) entry which is preliminary data.</text>
</comment>
<accession>A0AAV8U599</accession>
<evidence type="ECO:0008006" key="5">
    <source>
        <dbReference type="Google" id="ProtNLM"/>
    </source>
</evidence>
<keyword evidence="2" id="KW-0732">Signal</keyword>
<evidence type="ECO:0000313" key="4">
    <source>
        <dbReference type="Proteomes" id="UP001159364"/>
    </source>
</evidence>
<evidence type="ECO:0000313" key="3">
    <source>
        <dbReference type="EMBL" id="KAJ8774502.1"/>
    </source>
</evidence>
<feature type="compositionally biased region" description="Basic and acidic residues" evidence="1">
    <location>
        <begin position="77"/>
        <end position="101"/>
    </location>
</feature>
<proteinExistence type="predicted"/>
<sequence length="138" mass="15932">MKFTIIIVHTLCVCFSVLVNPCVSSAIHVQEHTLHEQEATDELKLSVPTLPRKLRLLEEVTNVNDNGGHDTLAYKKQKGDTSGDRKHQKENQKLRSERKGTWQEWIESTSDKSQFFTMDYSHVRRRRPIHNKSIPVGP</sequence>
<gene>
    <name evidence="3" type="ORF">K2173_016948</name>
</gene>
<evidence type="ECO:0000256" key="2">
    <source>
        <dbReference type="SAM" id="SignalP"/>
    </source>
</evidence>
<protein>
    <recommendedName>
        <fullName evidence="5">Root meristem growth factor 8</fullName>
    </recommendedName>
</protein>